<sequence length="175" mass="19894">MPADPTYTLNNMHFPFSKFGTLGCGKIDGIIPHTIYSPQLVLHFIDHGPCRYCLITWYLVYYKSWAKDFNGEDLGHEFTFADWGDVCNIHYLDTESPPPALFSVDECNCFAPGRRIRPGCVEIREEERKRLRDAGTFYTGIVMDRQMGTKECRAGKNTSDAAAGHKRSRGLRFTG</sequence>
<evidence type="ECO:0000313" key="2">
    <source>
        <dbReference type="EMBL" id="KAF9048149.1"/>
    </source>
</evidence>
<reference evidence="2" key="1">
    <citation type="submission" date="2020-11" db="EMBL/GenBank/DDBJ databases">
        <authorList>
            <consortium name="DOE Joint Genome Institute"/>
            <person name="Ahrendt S."/>
            <person name="Riley R."/>
            <person name="Andreopoulos W."/>
            <person name="Labutti K."/>
            <person name="Pangilinan J."/>
            <person name="Ruiz-Duenas F.J."/>
            <person name="Barrasa J.M."/>
            <person name="Sanchez-Garcia M."/>
            <person name="Camarero S."/>
            <person name="Miyauchi S."/>
            <person name="Serrano A."/>
            <person name="Linde D."/>
            <person name="Babiker R."/>
            <person name="Drula E."/>
            <person name="Ayuso-Fernandez I."/>
            <person name="Pacheco R."/>
            <person name="Padilla G."/>
            <person name="Ferreira P."/>
            <person name="Barriuso J."/>
            <person name="Kellner H."/>
            <person name="Castanera R."/>
            <person name="Alfaro M."/>
            <person name="Ramirez L."/>
            <person name="Pisabarro A.G."/>
            <person name="Kuo A."/>
            <person name="Tritt A."/>
            <person name="Lipzen A."/>
            <person name="He G."/>
            <person name="Yan M."/>
            <person name="Ng V."/>
            <person name="Cullen D."/>
            <person name="Martin F."/>
            <person name="Rosso M.-N."/>
            <person name="Henrissat B."/>
            <person name="Hibbett D."/>
            <person name="Martinez A.T."/>
            <person name="Grigoriev I.V."/>
        </authorList>
    </citation>
    <scope>NUCLEOTIDE SEQUENCE</scope>
    <source>
        <strain evidence="2">AH 40177</strain>
    </source>
</reference>
<dbReference type="Proteomes" id="UP000772434">
    <property type="component" value="Unassembled WGS sequence"/>
</dbReference>
<feature type="region of interest" description="Disordered" evidence="1">
    <location>
        <begin position="153"/>
        <end position="175"/>
    </location>
</feature>
<dbReference type="AlphaFoldDB" id="A0A9P5P7E8"/>
<comment type="caution">
    <text evidence="2">The sequence shown here is derived from an EMBL/GenBank/DDBJ whole genome shotgun (WGS) entry which is preliminary data.</text>
</comment>
<dbReference type="OrthoDB" id="3079208at2759"/>
<feature type="compositionally biased region" description="Basic residues" evidence="1">
    <location>
        <begin position="164"/>
        <end position="175"/>
    </location>
</feature>
<organism evidence="2 3">
    <name type="scientific">Rhodocollybia butyracea</name>
    <dbReference type="NCBI Taxonomy" id="206335"/>
    <lineage>
        <taxon>Eukaryota</taxon>
        <taxon>Fungi</taxon>
        <taxon>Dikarya</taxon>
        <taxon>Basidiomycota</taxon>
        <taxon>Agaricomycotina</taxon>
        <taxon>Agaricomycetes</taxon>
        <taxon>Agaricomycetidae</taxon>
        <taxon>Agaricales</taxon>
        <taxon>Marasmiineae</taxon>
        <taxon>Omphalotaceae</taxon>
        <taxon>Rhodocollybia</taxon>
    </lineage>
</organism>
<evidence type="ECO:0000313" key="3">
    <source>
        <dbReference type="Proteomes" id="UP000772434"/>
    </source>
</evidence>
<name>A0A9P5P7E8_9AGAR</name>
<keyword evidence="3" id="KW-1185">Reference proteome</keyword>
<dbReference type="EMBL" id="JADNRY010000491">
    <property type="protein sequence ID" value="KAF9048149.1"/>
    <property type="molecule type" value="Genomic_DNA"/>
</dbReference>
<gene>
    <name evidence="2" type="ORF">BDP27DRAFT_1346105</name>
</gene>
<protein>
    <submittedName>
        <fullName evidence="2">Uncharacterized protein</fullName>
    </submittedName>
</protein>
<evidence type="ECO:0000256" key="1">
    <source>
        <dbReference type="SAM" id="MobiDB-lite"/>
    </source>
</evidence>
<accession>A0A9P5P7E8</accession>
<feature type="non-terminal residue" evidence="2">
    <location>
        <position position="175"/>
    </location>
</feature>
<proteinExistence type="predicted"/>